<name>A0A8X6WVL2_9ARAC</name>
<organism evidence="1 2">
    <name type="scientific">Trichonephila inaurata madagascariensis</name>
    <dbReference type="NCBI Taxonomy" id="2747483"/>
    <lineage>
        <taxon>Eukaryota</taxon>
        <taxon>Metazoa</taxon>
        <taxon>Ecdysozoa</taxon>
        <taxon>Arthropoda</taxon>
        <taxon>Chelicerata</taxon>
        <taxon>Arachnida</taxon>
        <taxon>Araneae</taxon>
        <taxon>Araneomorphae</taxon>
        <taxon>Entelegynae</taxon>
        <taxon>Araneoidea</taxon>
        <taxon>Nephilidae</taxon>
        <taxon>Trichonephila</taxon>
        <taxon>Trichonephila inaurata</taxon>
    </lineage>
</organism>
<sequence length="122" mass="13731">MKDPSSTNDLEDVSSSCIFMSGTKRITHIGRRYIILTADCHTEEAVKHPTSSRTTLRKDGKKCSHFEISTHFSGSESRCREWFVHFKSDDTSSEETPRRGPSLNFDDQALLAAVEEDESSTT</sequence>
<dbReference type="Proteomes" id="UP000886998">
    <property type="component" value="Unassembled WGS sequence"/>
</dbReference>
<dbReference type="OrthoDB" id="10470683at2759"/>
<keyword evidence="2" id="KW-1185">Reference proteome</keyword>
<gene>
    <name evidence="1" type="ORF">TNIN_232191</name>
</gene>
<evidence type="ECO:0000313" key="1">
    <source>
        <dbReference type="EMBL" id="GFY42159.1"/>
    </source>
</evidence>
<accession>A0A8X6WVL2</accession>
<dbReference type="AlphaFoldDB" id="A0A8X6WVL2"/>
<evidence type="ECO:0000313" key="2">
    <source>
        <dbReference type="Proteomes" id="UP000886998"/>
    </source>
</evidence>
<dbReference type="EMBL" id="BMAV01002911">
    <property type="protein sequence ID" value="GFY42159.1"/>
    <property type="molecule type" value="Genomic_DNA"/>
</dbReference>
<comment type="caution">
    <text evidence="1">The sequence shown here is derived from an EMBL/GenBank/DDBJ whole genome shotgun (WGS) entry which is preliminary data.</text>
</comment>
<reference evidence="1" key="1">
    <citation type="submission" date="2020-08" db="EMBL/GenBank/DDBJ databases">
        <title>Multicomponent nature underlies the extraordinary mechanical properties of spider dragline silk.</title>
        <authorList>
            <person name="Kono N."/>
            <person name="Nakamura H."/>
            <person name="Mori M."/>
            <person name="Yoshida Y."/>
            <person name="Ohtoshi R."/>
            <person name="Malay A.D."/>
            <person name="Moran D.A.P."/>
            <person name="Tomita M."/>
            <person name="Numata K."/>
            <person name="Arakawa K."/>
        </authorList>
    </citation>
    <scope>NUCLEOTIDE SEQUENCE</scope>
</reference>
<protein>
    <submittedName>
        <fullName evidence="1">Uncharacterized protein</fullName>
    </submittedName>
</protein>
<proteinExistence type="predicted"/>